<sequence>MAKRKAARRYAPRAKRTYRKARGTGKGGIINNVVDGLIVGTVQNFVPNDALFGFGDALVPLGVGWFRKNPTLQVIGGYQLGLKIAGKMTGVTGGSGFATQ</sequence>
<proteinExistence type="predicted"/>
<protein>
    <submittedName>
        <fullName evidence="1">Uncharacterized protein</fullName>
    </submittedName>
</protein>
<dbReference type="EMBL" id="BART01016468">
    <property type="protein sequence ID" value="GAG82096.1"/>
    <property type="molecule type" value="Genomic_DNA"/>
</dbReference>
<name>X1CCU4_9ZZZZ</name>
<evidence type="ECO:0000313" key="1">
    <source>
        <dbReference type="EMBL" id="GAG82096.1"/>
    </source>
</evidence>
<reference evidence="1" key="1">
    <citation type="journal article" date="2014" name="Front. Microbiol.">
        <title>High frequency of phylogenetically diverse reductive dehalogenase-homologous genes in deep subseafloor sedimentary metagenomes.</title>
        <authorList>
            <person name="Kawai M."/>
            <person name="Futagami T."/>
            <person name="Toyoda A."/>
            <person name="Takaki Y."/>
            <person name="Nishi S."/>
            <person name="Hori S."/>
            <person name="Arai W."/>
            <person name="Tsubouchi T."/>
            <person name="Morono Y."/>
            <person name="Uchiyama I."/>
            <person name="Ito T."/>
            <person name="Fujiyama A."/>
            <person name="Inagaki F."/>
            <person name="Takami H."/>
        </authorList>
    </citation>
    <scope>NUCLEOTIDE SEQUENCE</scope>
    <source>
        <strain evidence="1">Expedition CK06-06</strain>
    </source>
</reference>
<comment type="caution">
    <text evidence="1">The sequence shown here is derived from an EMBL/GenBank/DDBJ whole genome shotgun (WGS) entry which is preliminary data.</text>
</comment>
<gene>
    <name evidence="1" type="ORF">S01H4_31664</name>
</gene>
<accession>X1CCU4</accession>
<organism evidence="1">
    <name type="scientific">marine sediment metagenome</name>
    <dbReference type="NCBI Taxonomy" id="412755"/>
    <lineage>
        <taxon>unclassified sequences</taxon>
        <taxon>metagenomes</taxon>
        <taxon>ecological metagenomes</taxon>
    </lineage>
</organism>
<dbReference type="AlphaFoldDB" id="X1CCU4"/>